<name>A0A6J6QN70_9ZZZZ</name>
<dbReference type="EMBL" id="CAEZYH010000010">
    <property type="protein sequence ID" value="CAB4712122.1"/>
    <property type="molecule type" value="Genomic_DNA"/>
</dbReference>
<evidence type="ECO:0000313" key="5">
    <source>
        <dbReference type="EMBL" id="CAB4909289.1"/>
    </source>
</evidence>
<evidence type="ECO:0000313" key="3">
    <source>
        <dbReference type="EMBL" id="CAB4808391.1"/>
    </source>
</evidence>
<sequence>MSTSTNNHSPKYSTVLDRVTDELVVIPWRDPIVERVGFDACGDYVELFWLSTLGPTATWLLRRLAVTVVNNPEGFAIDLAATAASLGLGYESGRANPFARAVQRLVMFGLAQPVGDRLAIRSVVPPLAMKQLARLPEHLQRAHAQWAESDPELALVEGYSGGRTVKQPTTSDSPLAS</sequence>
<evidence type="ECO:0000313" key="4">
    <source>
        <dbReference type="EMBL" id="CAB4879463.1"/>
    </source>
</evidence>
<dbReference type="EMBL" id="CAFBMF010000114">
    <property type="protein sequence ID" value="CAB4909289.1"/>
    <property type="molecule type" value="Genomic_DNA"/>
</dbReference>
<accession>A0A6J6QN70</accession>
<evidence type="ECO:0000313" key="2">
    <source>
        <dbReference type="EMBL" id="CAB4770584.1"/>
    </source>
</evidence>
<dbReference type="EMBL" id="CAFBPS010000149">
    <property type="protein sequence ID" value="CAB5035792.1"/>
    <property type="molecule type" value="Genomic_DNA"/>
</dbReference>
<reference evidence="1" key="1">
    <citation type="submission" date="2020-05" db="EMBL/GenBank/DDBJ databases">
        <authorList>
            <person name="Chiriac C."/>
            <person name="Salcher M."/>
            <person name="Ghai R."/>
            <person name="Kavagutti S V."/>
        </authorList>
    </citation>
    <scope>NUCLEOTIDE SEQUENCE</scope>
</reference>
<organism evidence="1">
    <name type="scientific">freshwater metagenome</name>
    <dbReference type="NCBI Taxonomy" id="449393"/>
    <lineage>
        <taxon>unclassified sequences</taxon>
        <taxon>metagenomes</taxon>
        <taxon>ecological metagenomes</taxon>
    </lineage>
</organism>
<gene>
    <name evidence="1" type="ORF">UFOPK2658_00468</name>
    <name evidence="2" type="ORF">UFOPK2880_00797</name>
    <name evidence="3" type="ORF">UFOPK3004_01075</name>
    <name evidence="4" type="ORF">UFOPK3304_01504</name>
    <name evidence="5" type="ORF">UFOPK3494_01409</name>
    <name evidence="6" type="ORF">UFOPK4134_01523</name>
</gene>
<dbReference type="AlphaFoldDB" id="A0A6J6QN70"/>
<dbReference type="EMBL" id="CAEZZP010000039">
    <property type="protein sequence ID" value="CAB4770584.1"/>
    <property type="molecule type" value="Genomic_DNA"/>
</dbReference>
<protein>
    <submittedName>
        <fullName evidence="1">Unannotated protein</fullName>
    </submittedName>
</protein>
<evidence type="ECO:0000313" key="6">
    <source>
        <dbReference type="EMBL" id="CAB5035792.1"/>
    </source>
</evidence>
<proteinExistence type="predicted"/>
<dbReference type="EMBL" id="CAFAAL010000094">
    <property type="protein sequence ID" value="CAB4808391.1"/>
    <property type="molecule type" value="Genomic_DNA"/>
</dbReference>
<evidence type="ECO:0000313" key="1">
    <source>
        <dbReference type="EMBL" id="CAB4712122.1"/>
    </source>
</evidence>
<dbReference type="EMBL" id="CAFBLJ010000101">
    <property type="protein sequence ID" value="CAB4879463.1"/>
    <property type="molecule type" value="Genomic_DNA"/>
</dbReference>